<reference evidence="1" key="1">
    <citation type="submission" date="2018-02" db="EMBL/GenBank/DDBJ databases">
        <title>Rhizophora mucronata_Transcriptome.</title>
        <authorList>
            <person name="Meera S.P."/>
            <person name="Sreeshan A."/>
            <person name="Augustine A."/>
        </authorList>
    </citation>
    <scope>NUCLEOTIDE SEQUENCE</scope>
    <source>
        <tissue evidence="1">Leaf</tissue>
    </source>
</reference>
<sequence length="32" mass="3617">MPVSVPFFSTRPKCDLKHGYHPIISSEMLNQG</sequence>
<accession>A0A2P2NX79</accession>
<name>A0A2P2NX79_RHIMU</name>
<evidence type="ECO:0000313" key="1">
    <source>
        <dbReference type="EMBL" id="MBX47065.1"/>
    </source>
</evidence>
<protein>
    <submittedName>
        <fullName evidence="1">Uncharacterized protein</fullName>
    </submittedName>
</protein>
<organism evidence="1">
    <name type="scientific">Rhizophora mucronata</name>
    <name type="common">Asiatic mangrove</name>
    <dbReference type="NCBI Taxonomy" id="61149"/>
    <lineage>
        <taxon>Eukaryota</taxon>
        <taxon>Viridiplantae</taxon>
        <taxon>Streptophyta</taxon>
        <taxon>Embryophyta</taxon>
        <taxon>Tracheophyta</taxon>
        <taxon>Spermatophyta</taxon>
        <taxon>Magnoliopsida</taxon>
        <taxon>eudicotyledons</taxon>
        <taxon>Gunneridae</taxon>
        <taxon>Pentapetalae</taxon>
        <taxon>rosids</taxon>
        <taxon>fabids</taxon>
        <taxon>Malpighiales</taxon>
        <taxon>Rhizophoraceae</taxon>
        <taxon>Rhizophora</taxon>
    </lineage>
</organism>
<proteinExistence type="predicted"/>
<dbReference type="EMBL" id="GGEC01066581">
    <property type="protein sequence ID" value="MBX47065.1"/>
    <property type="molecule type" value="Transcribed_RNA"/>
</dbReference>
<dbReference type="AlphaFoldDB" id="A0A2P2NX79"/>